<accession>A0A5H2Q6B9</accession>
<sequence length="160" mass="17800">MLAIAAIVAAGWWFLAQATYSTKIATALNVETRRLAVSGYTLYSVSIKITNSGFVPVSIDHASVRVERILPLDGEIQKQLEHRHLVHRDAEKTLVDWPMIDTRTKDPRMTLYPGDSDSVLFDLIVPSEVKVIRLHSVIAANKELLPGTATWIQNQLVDAP</sequence>
<dbReference type="EMBL" id="CP026093">
    <property type="protein sequence ID" value="AYB58083.1"/>
    <property type="molecule type" value="Genomic_DNA"/>
</dbReference>
<organism evidence="1">
    <name type="scientific">Ralstonia solanacearum</name>
    <name type="common">Pseudomonas solanacearum</name>
    <dbReference type="NCBI Taxonomy" id="305"/>
    <lineage>
        <taxon>Bacteria</taxon>
        <taxon>Pseudomonadati</taxon>
        <taxon>Pseudomonadota</taxon>
        <taxon>Betaproteobacteria</taxon>
        <taxon>Burkholderiales</taxon>
        <taxon>Burkholderiaceae</taxon>
        <taxon>Ralstonia</taxon>
        <taxon>Ralstonia solanacearum species complex</taxon>
    </lineage>
</organism>
<gene>
    <name evidence="1" type="ORF">C2L97_18930</name>
</gene>
<dbReference type="RefSeq" id="WP_042570297.1">
    <property type="nucleotide sequence ID" value="NZ_CP012944.1"/>
</dbReference>
<proteinExistence type="predicted"/>
<dbReference type="AlphaFoldDB" id="A0A5H2Q6B9"/>
<reference evidence="1" key="1">
    <citation type="submission" date="2018-01" db="EMBL/GenBank/DDBJ databases">
        <title>Complete Genome Sequence of three strains from Ralstonia solanacearum ecotype Moko sequevar IIA-53 from Brazil.</title>
        <authorList>
            <person name="Silva J.R."/>
            <person name="Albuquerque G.M.R."/>
            <person name="Pais A.K.L."/>
            <person name="Silva A.M.F."/>
            <person name="Boiteux M.E.N.F."/>
            <person name="Souza E.B."/>
            <person name="Mariano R.L.R."/>
        </authorList>
    </citation>
    <scope>NUCLEOTIDE SEQUENCE [LARGE SCALE GENOMIC DNA]</scope>
    <source>
        <strain evidence="1">SFC</strain>
        <plasmid evidence="1">unnamed</plasmid>
    </source>
</reference>
<dbReference type="GeneID" id="61364260"/>
<name>A0A5H2Q6B9_RALSL</name>
<protein>
    <submittedName>
        <fullName evidence="1">Uncharacterized protein</fullName>
    </submittedName>
</protein>
<evidence type="ECO:0000313" key="1">
    <source>
        <dbReference type="EMBL" id="AYB58083.1"/>
    </source>
</evidence>
<keyword evidence="1" id="KW-0614">Plasmid</keyword>
<geneLocation type="plasmid" evidence="1">
    <name>unnamed</name>
</geneLocation>